<evidence type="ECO:0000313" key="10">
    <source>
        <dbReference type="EMBL" id="TQL78867.1"/>
    </source>
</evidence>
<name>A0A543B207_9ACTN</name>
<feature type="transmembrane region" description="Helical" evidence="8">
    <location>
        <begin position="78"/>
        <end position="99"/>
    </location>
</feature>
<dbReference type="AlphaFoldDB" id="A0A543B207"/>
<keyword evidence="3" id="KW-0328">Glycosyltransferase</keyword>
<evidence type="ECO:0000256" key="4">
    <source>
        <dbReference type="ARBA" id="ARBA00022679"/>
    </source>
</evidence>
<feature type="transmembrane region" description="Helical" evidence="8">
    <location>
        <begin position="199"/>
        <end position="217"/>
    </location>
</feature>
<dbReference type="InterPro" id="IPR050297">
    <property type="entry name" value="LipidA_mod_glycosyltrf_83"/>
</dbReference>
<evidence type="ECO:0000259" key="9">
    <source>
        <dbReference type="Pfam" id="PF13231"/>
    </source>
</evidence>
<keyword evidence="11" id="KW-1185">Reference proteome</keyword>
<dbReference type="GO" id="GO:0009103">
    <property type="term" value="P:lipopolysaccharide biosynthetic process"/>
    <property type="evidence" value="ECO:0007669"/>
    <property type="project" value="UniProtKB-ARBA"/>
</dbReference>
<evidence type="ECO:0000313" key="11">
    <source>
        <dbReference type="Proteomes" id="UP000317043"/>
    </source>
</evidence>
<dbReference type="Proteomes" id="UP000317043">
    <property type="component" value="Unassembled WGS sequence"/>
</dbReference>
<feature type="transmembrane region" description="Helical" evidence="8">
    <location>
        <begin position="274"/>
        <end position="292"/>
    </location>
</feature>
<dbReference type="PANTHER" id="PTHR33908:SF11">
    <property type="entry name" value="MEMBRANE PROTEIN"/>
    <property type="match status" value="1"/>
</dbReference>
<feature type="transmembrane region" description="Helical" evidence="8">
    <location>
        <begin position="157"/>
        <end position="187"/>
    </location>
</feature>
<evidence type="ECO:0000256" key="7">
    <source>
        <dbReference type="ARBA" id="ARBA00023136"/>
    </source>
</evidence>
<organism evidence="10 11">
    <name type="scientific">Stackebrandtia endophytica</name>
    <dbReference type="NCBI Taxonomy" id="1496996"/>
    <lineage>
        <taxon>Bacteria</taxon>
        <taxon>Bacillati</taxon>
        <taxon>Actinomycetota</taxon>
        <taxon>Actinomycetes</taxon>
        <taxon>Glycomycetales</taxon>
        <taxon>Glycomycetaceae</taxon>
        <taxon>Stackebrandtia</taxon>
    </lineage>
</organism>
<feature type="transmembrane region" description="Helical" evidence="8">
    <location>
        <begin position="111"/>
        <end position="130"/>
    </location>
</feature>
<feature type="transmembrane region" description="Helical" evidence="8">
    <location>
        <begin position="249"/>
        <end position="267"/>
    </location>
</feature>
<evidence type="ECO:0000256" key="8">
    <source>
        <dbReference type="SAM" id="Phobius"/>
    </source>
</evidence>
<evidence type="ECO:0000256" key="1">
    <source>
        <dbReference type="ARBA" id="ARBA00004651"/>
    </source>
</evidence>
<feature type="transmembrane region" description="Helical" evidence="8">
    <location>
        <begin position="331"/>
        <end position="353"/>
    </location>
</feature>
<comment type="subcellular location">
    <subcellularLocation>
        <location evidence="1">Cell membrane</location>
        <topology evidence="1">Multi-pass membrane protein</topology>
    </subcellularLocation>
</comment>
<feature type="transmembrane region" description="Helical" evidence="8">
    <location>
        <begin position="12"/>
        <end position="33"/>
    </location>
</feature>
<sequence>MTNTADARLTEFAHRPITIVLAVVAALLTALSARYGYHRDELYFLAAGDRLDVGYVDQPPLTPLLAKASVTVFGDTPMGLRVVATIGFLAAIVLVALIARELGAGRIGQTVAALGASIAGFGLAIGHMVSTSTFDMVAWLALTWVLLRLMRGGDPRWWLAAGAVAGVAILNKYLVVLLVVAILIGWLSVGPRSRLATGWLAGGVAVAAIIAAPNLWWQFSNDWPQLTVASGIASDDGGANRMMFLPDQILLLSPVLVPIWLAGWWRLWRSESIAWARPIAVAYPVLCLIVLATGGKGYYALPLLLVLTAAGAVPTERWWRASAGNRRSLGVALALGGIGAAVISLPVLPATALDIPNSINREQGEQVGWPELTAAVASAWETLTPDQRDGAVILTENYGQAGAVEHYGPDLGLPAPYSGHMSYADWGPPPDDRIGPVLVVHQAGGAGLTGSFANCRAVATVDNGHGVDNEEQGTVISVCDGPDVAWSALWPRLRHFY</sequence>
<keyword evidence="7 8" id="KW-0472">Membrane</keyword>
<dbReference type="Pfam" id="PF13231">
    <property type="entry name" value="PMT_2"/>
    <property type="match status" value="1"/>
</dbReference>
<dbReference type="RefSeq" id="WP_142043750.1">
    <property type="nucleotide sequence ID" value="NZ_JBHTGS010000002.1"/>
</dbReference>
<feature type="domain" description="Glycosyltransferase RgtA/B/C/D-like" evidence="9">
    <location>
        <begin position="57"/>
        <end position="217"/>
    </location>
</feature>
<keyword evidence="2" id="KW-1003">Cell membrane</keyword>
<proteinExistence type="predicted"/>
<evidence type="ECO:0000256" key="2">
    <source>
        <dbReference type="ARBA" id="ARBA00022475"/>
    </source>
</evidence>
<comment type="caution">
    <text evidence="10">The sequence shown here is derived from an EMBL/GenBank/DDBJ whole genome shotgun (WGS) entry which is preliminary data.</text>
</comment>
<reference evidence="10 11" key="1">
    <citation type="submission" date="2019-06" db="EMBL/GenBank/DDBJ databases">
        <title>Sequencing the genomes of 1000 actinobacteria strains.</title>
        <authorList>
            <person name="Klenk H.-P."/>
        </authorList>
    </citation>
    <scope>NUCLEOTIDE SEQUENCE [LARGE SCALE GENOMIC DNA]</scope>
    <source>
        <strain evidence="10 11">DSM 45928</strain>
    </source>
</reference>
<accession>A0A543B207</accession>
<dbReference type="InParanoid" id="A0A543B207"/>
<keyword evidence="4 10" id="KW-0808">Transferase</keyword>
<feature type="transmembrane region" description="Helical" evidence="8">
    <location>
        <begin position="298"/>
        <end position="319"/>
    </location>
</feature>
<dbReference type="EMBL" id="VFOW01000001">
    <property type="protein sequence ID" value="TQL78867.1"/>
    <property type="molecule type" value="Genomic_DNA"/>
</dbReference>
<gene>
    <name evidence="10" type="ORF">FB566_4462</name>
</gene>
<evidence type="ECO:0000256" key="6">
    <source>
        <dbReference type="ARBA" id="ARBA00022989"/>
    </source>
</evidence>
<dbReference type="InterPro" id="IPR038731">
    <property type="entry name" value="RgtA/B/C-like"/>
</dbReference>
<evidence type="ECO:0000256" key="5">
    <source>
        <dbReference type="ARBA" id="ARBA00022692"/>
    </source>
</evidence>
<dbReference type="GO" id="GO:0005886">
    <property type="term" value="C:plasma membrane"/>
    <property type="evidence" value="ECO:0007669"/>
    <property type="project" value="UniProtKB-SubCell"/>
</dbReference>
<keyword evidence="5 8" id="KW-0812">Transmembrane</keyword>
<dbReference type="GO" id="GO:0016763">
    <property type="term" value="F:pentosyltransferase activity"/>
    <property type="evidence" value="ECO:0007669"/>
    <property type="project" value="TreeGrafter"/>
</dbReference>
<protein>
    <submittedName>
        <fullName evidence="10">4-amino-4-deoxy-L-arabinose transferase-like glycosyltransferase</fullName>
    </submittedName>
</protein>
<dbReference type="OrthoDB" id="5166595at2"/>
<evidence type="ECO:0000256" key="3">
    <source>
        <dbReference type="ARBA" id="ARBA00022676"/>
    </source>
</evidence>
<keyword evidence="6 8" id="KW-1133">Transmembrane helix</keyword>
<dbReference type="PANTHER" id="PTHR33908">
    <property type="entry name" value="MANNOSYLTRANSFERASE YKCB-RELATED"/>
    <property type="match status" value="1"/>
</dbReference>